<protein>
    <submittedName>
        <fullName evidence="2">Uncharacterized protein</fullName>
    </submittedName>
</protein>
<gene>
    <name evidence="2" type="ORF">KIN20_002685</name>
</gene>
<keyword evidence="3" id="KW-1185">Reference proteome</keyword>
<evidence type="ECO:0000313" key="2">
    <source>
        <dbReference type="EMBL" id="KAJ1347588.1"/>
    </source>
</evidence>
<accession>A0AAD5LYX4</accession>
<evidence type="ECO:0000256" key="1">
    <source>
        <dbReference type="SAM" id="MobiDB-lite"/>
    </source>
</evidence>
<evidence type="ECO:0000313" key="3">
    <source>
        <dbReference type="Proteomes" id="UP001196413"/>
    </source>
</evidence>
<comment type="caution">
    <text evidence="2">The sequence shown here is derived from an EMBL/GenBank/DDBJ whole genome shotgun (WGS) entry which is preliminary data.</text>
</comment>
<name>A0AAD5LYX4_PARTN</name>
<dbReference type="Proteomes" id="UP001196413">
    <property type="component" value="Unassembled WGS sequence"/>
</dbReference>
<dbReference type="EMBL" id="JAHQIW010000349">
    <property type="protein sequence ID" value="KAJ1347588.1"/>
    <property type="molecule type" value="Genomic_DNA"/>
</dbReference>
<reference evidence="2" key="1">
    <citation type="submission" date="2021-06" db="EMBL/GenBank/DDBJ databases">
        <title>Parelaphostrongylus tenuis whole genome reference sequence.</title>
        <authorList>
            <person name="Garwood T.J."/>
            <person name="Larsen P.A."/>
            <person name="Fountain-Jones N.M."/>
            <person name="Garbe J.R."/>
            <person name="Macchietto M.G."/>
            <person name="Kania S.A."/>
            <person name="Gerhold R.W."/>
            <person name="Richards J.E."/>
            <person name="Wolf T.M."/>
        </authorList>
    </citation>
    <scope>NUCLEOTIDE SEQUENCE</scope>
    <source>
        <strain evidence="2">MNPRO001-30</strain>
        <tissue evidence="2">Meninges</tissue>
    </source>
</reference>
<dbReference type="AlphaFoldDB" id="A0AAD5LYX4"/>
<proteinExistence type="predicted"/>
<feature type="region of interest" description="Disordered" evidence="1">
    <location>
        <begin position="25"/>
        <end position="51"/>
    </location>
</feature>
<organism evidence="2 3">
    <name type="scientific">Parelaphostrongylus tenuis</name>
    <name type="common">Meningeal worm</name>
    <dbReference type="NCBI Taxonomy" id="148309"/>
    <lineage>
        <taxon>Eukaryota</taxon>
        <taxon>Metazoa</taxon>
        <taxon>Ecdysozoa</taxon>
        <taxon>Nematoda</taxon>
        <taxon>Chromadorea</taxon>
        <taxon>Rhabditida</taxon>
        <taxon>Rhabditina</taxon>
        <taxon>Rhabditomorpha</taxon>
        <taxon>Strongyloidea</taxon>
        <taxon>Metastrongylidae</taxon>
        <taxon>Parelaphostrongylus</taxon>
    </lineage>
</organism>
<sequence length="51" mass="5840">MTKRSENQLKLITMAYQAKKIHKTIGDGNLNRRPTQKDARTTKAGREILIT</sequence>
<feature type="compositionally biased region" description="Basic and acidic residues" evidence="1">
    <location>
        <begin position="35"/>
        <end position="51"/>
    </location>
</feature>